<keyword evidence="5" id="KW-0190">Covalent protein-DNA linkage</keyword>
<dbReference type="EC" id="3.4.-.-" evidence="8"/>
<dbReference type="GO" id="GO:0106300">
    <property type="term" value="P:protein-DNA covalent cross-linking repair"/>
    <property type="evidence" value="ECO:0007669"/>
    <property type="project" value="InterPro"/>
</dbReference>
<dbReference type="KEGG" id="bgok:Pr1d_17100"/>
<gene>
    <name evidence="9" type="ORF">Pr1d_17100</name>
</gene>
<evidence type="ECO:0000256" key="4">
    <source>
        <dbReference type="ARBA" id="ARBA00022801"/>
    </source>
</evidence>
<evidence type="ECO:0000256" key="5">
    <source>
        <dbReference type="ARBA" id="ARBA00023124"/>
    </source>
</evidence>
<name>A0A5B9QJU7_9BACT</name>
<evidence type="ECO:0000313" key="10">
    <source>
        <dbReference type="Proteomes" id="UP000323917"/>
    </source>
</evidence>
<dbReference type="InterPro" id="IPR003738">
    <property type="entry name" value="SRAP"/>
</dbReference>
<dbReference type="Gene3D" id="3.90.1680.10">
    <property type="entry name" value="SOS response associated peptidase-like"/>
    <property type="match status" value="1"/>
</dbReference>
<evidence type="ECO:0000256" key="2">
    <source>
        <dbReference type="ARBA" id="ARBA00022670"/>
    </source>
</evidence>
<dbReference type="Proteomes" id="UP000323917">
    <property type="component" value="Chromosome"/>
</dbReference>
<dbReference type="EMBL" id="CP042913">
    <property type="protein sequence ID" value="QEG34431.1"/>
    <property type="molecule type" value="Genomic_DNA"/>
</dbReference>
<dbReference type="OrthoDB" id="9782620at2"/>
<evidence type="ECO:0000313" key="9">
    <source>
        <dbReference type="EMBL" id="QEG34431.1"/>
    </source>
</evidence>
<dbReference type="PANTHER" id="PTHR13604">
    <property type="entry name" value="DC12-RELATED"/>
    <property type="match status" value="1"/>
</dbReference>
<sequence length="208" mass="24020">MCHHFRLLNEARQLAKQFKATSADDQLPLPFGDFYPLNQIPVIRLDDSGNREIVPMEWGLLPFWWKPSGRKTSRKAFQRKCFNARGETIDTKPTFRAAFKSRRCLIPATEFMEKGHYFHLSDKEPFVFAGLWERWQSGDETVESCTIVTTTPNAEVQAVGHHRMPVVLTEESDLATWLDSEVVEREPLEEMLRPSLDGTLLVRVSEKI</sequence>
<dbReference type="GO" id="GO:0006508">
    <property type="term" value="P:proteolysis"/>
    <property type="evidence" value="ECO:0007669"/>
    <property type="project" value="UniProtKB-KW"/>
</dbReference>
<organism evidence="9 10">
    <name type="scientific">Bythopirellula goksoeyrii</name>
    <dbReference type="NCBI Taxonomy" id="1400387"/>
    <lineage>
        <taxon>Bacteria</taxon>
        <taxon>Pseudomonadati</taxon>
        <taxon>Planctomycetota</taxon>
        <taxon>Planctomycetia</taxon>
        <taxon>Pirellulales</taxon>
        <taxon>Lacipirellulaceae</taxon>
        <taxon>Bythopirellula</taxon>
    </lineage>
</organism>
<dbReference type="GO" id="GO:0003697">
    <property type="term" value="F:single-stranded DNA binding"/>
    <property type="evidence" value="ECO:0007669"/>
    <property type="project" value="InterPro"/>
</dbReference>
<accession>A0A5B9QJU7</accession>
<dbReference type="Pfam" id="PF02586">
    <property type="entry name" value="SRAP"/>
    <property type="match status" value="1"/>
</dbReference>
<evidence type="ECO:0000256" key="3">
    <source>
        <dbReference type="ARBA" id="ARBA00022763"/>
    </source>
</evidence>
<keyword evidence="4 8" id="KW-0378">Hydrolase</keyword>
<reference evidence="9 10" key="1">
    <citation type="submission" date="2019-08" db="EMBL/GenBank/DDBJ databases">
        <title>Deep-cultivation of Planctomycetes and their phenomic and genomic characterization uncovers novel biology.</title>
        <authorList>
            <person name="Wiegand S."/>
            <person name="Jogler M."/>
            <person name="Boedeker C."/>
            <person name="Pinto D."/>
            <person name="Vollmers J."/>
            <person name="Rivas-Marin E."/>
            <person name="Kohn T."/>
            <person name="Peeters S.H."/>
            <person name="Heuer A."/>
            <person name="Rast P."/>
            <person name="Oberbeckmann S."/>
            <person name="Bunk B."/>
            <person name="Jeske O."/>
            <person name="Meyerdierks A."/>
            <person name="Storesund J.E."/>
            <person name="Kallscheuer N."/>
            <person name="Luecker S."/>
            <person name="Lage O.M."/>
            <person name="Pohl T."/>
            <person name="Merkel B.J."/>
            <person name="Hornburger P."/>
            <person name="Mueller R.-W."/>
            <person name="Bruemmer F."/>
            <person name="Labrenz M."/>
            <person name="Spormann A.M."/>
            <person name="Op den Camp H."/>
            <person name="Overmann J."/>
            <person name="Amann R."/>
            <person name="Jetten M.S.M."/>
            <person name="Mascher T."/>
            <person name="Medema M.H."/>
            <person name="Devos D.P."/>
            <person name="Kaster A.-K."/>
            <person name="Ovreas L."/>
            <person name="Rohde M."/>
            <person name="Galperin M.Y."/>
            <person name="Jogler C."/>
        </authorList>
    </citation>
    <scope>NUCLEOTIDE SEQUENCE [LARGE SCALE GENOMIC DNA]</scope>
    <source>
        <strain evidence="9 10">Pr1d</strain>
    </source>
</reference>
<protein>
    <recommendedName>
        <fullName evidence="8">Abasic site processing protein</fullName>
        <ecNumber evidence="8">3.4.-.-</ecNumber>
    </recommendedName>
</protein>
<dbReference type="SUPFAM" id="SSF143081">
    <property type="entry name" value="BB1717-like"/>
    <property type="match status" value="1"/>
</dbReference>
<keyword evidence="10" id="KW-1185">Reference proteome</keyword>
<evidence type="ECO:0000256" key="6">
    <source>
        <dbReference type="ARBA" id="ARBA00023125"/>
    </source>
</evidence>
<comment type="similarity">
    <text evidence="1 8">Belongs to the SOS response-associated peptidase family.</text>
</comment>
<evidence type="ECO:0000256" key="7">
    <source>
        <dbReference type="ARBA" id="ARBA00023239"/>
    </source>
</evidence>
<dbReference type="AlphaFoldDB" id="A0A5B9QJU7"/>
<keyword evidence="3" id="KW-0227">DNA damage</keyword>
<keyword evidence="6" id="KW-0238">DNA-binding</keyword>
<dbReference type="GO" id="GO:0016829">
    <property type="term" value="F:lyase activity"/>
    <property type="evidence" value="ECO:0007669"/>
    <property type="project" value="UniProtKB-KW"/>
</dbReference>
<evidence type="ECO:0000256" key="1">
    <source>
        <dbReference type="ARBA" id="ARBA00008136"/>
    </source>
</evidence>
<keyword evidence="2 8" id="KW-0645">Protease</keyword>
<dbReference type="GO" id="GO:0008233">
    <property type="term" value="F:peptidase activity"/>
    <property type="evidence" value="ECO:0007669"/>
    <property type="project" value="UniProtKB-KW"/>
</dbReference>
<keyword evidence="7" id="KW-0456">Lyase</keyword>
<dbReference type="RefSeq" id="WP_148073082.1">
    <property type="nucleotide sequence ID" value="NZ_CP042913.1"/>
</dbReference>
<dbReference type="InterPro" id="IPR036590">
    <property type="entry name" value="SRAP-like"/>
</dbReference>
<dbReference type="PANTHER" id="PTHR13604:SF0">
    <property type="entry name" value="ABASIC SITE PROCESSING PROTEIN HMCES"/>
    <property type="match status" value="1"/>
</dbReference>
<evidence type="ECO:0000256" key="8">
    <source>
        <dbReference type="RuleBase" id="RU364100"/>
    </source>
</evidence>
<proteinExistence type="inferred from homology"/>